<name>A0A518C5X0_9BACT</name>
<keyword evidence="4" id="KW-1185">Reference proteome</keyword>
<accession>A0A518C5X0</accession>
<evidence type="ECO:0000313" key="4">
    <source>
        <dbReference type="Proteomes" id="UP000318626"/>
    </source>
</evidence>
<dbReference type="KEGG" id="bvo:Pan97_16380"/>
<proteinExistence type="predicted"/>
<dbReference type="AlphaFoldDB" id="A0A518C5X0"/>
<feature type="region of interest" description="Disordered" evidence="1">
    <location>
        <begin position="1"/>
        <end position="40"/>
    </location>
</feature>
<feature type="domain" description="BON" evidence="2">
    <location>
        <begin position="53"/>
        <end position="121"/>
    </location>
</feature>
<dbReference type="InterPro" id="IPR007055">
    <property type="entry name" value="BON_dom"/>
</dbReference>
<dbReference type="Proteomes" id="UP000318626">
    <property type="component" value="Chromosome"/>
</dbReference>
<dbReference type="Gene3D" id="3.30.1340.30">
    <property type="match status" value="1"/>
</dbReference>
<protein>
    <recommendedName>
        <fullName evidence="2">BON domain-containing protein</fullName>
    </recommendedName>
</protein>
<evidence type="ECO:0000259" key="2">
    <source>
        <dbReference type="PROSITE" id="PS50914"/>
    </source>
</evidence>
<dbReference type="RefSeq" id="WP_144971572.1">
    <property type="nucleotide sequence ID" value="NZ_CP036289.1"/>
</dbReference>
<reference evidence="4" key="1">
    <citation type="submission" date="2019-02" db="EMBL/GenBank/DDBJ databases">
        <title>Deep-cultivation of Planctomycetes and their phenomic and genomic characterization uncovers novel biology.</title>
        <authorList>
            <person name="Wiegand S."/>
            <person name="Jogler M."/>
            <person name="Boedeker C."/>
            <person name="Pinto D."/>
            <person name="Vollmers J."/>
            <person name="Rivas-Marin E."/>
            <person name="Kohn T."/>
            <person name="Peeters S.H."/>
            <person name="Heuer A."/>
            <person name="Rast P."/>
            <person name="Oberbeckmann S."/>
            <person name="Bunk B."/>
            <person name="Jeske O."/>
            <person name="Meyerdierks A."/>
            <person name="Storesund J.E."/>
            <person name="Kallscheuer N."/>
            <person name="Luecker S."/>
            <person name="Lage O.M."/>
            <person name="Pohl T."/>
            <person name="Merkel B.J."/>
            <person name="Hornburger P."/>
            <person name="Mueller R.-W."/>
            <person name="Bruemmer F."/>
            <person name="Labrenz M."/>
            <person name="Spormann A.M."/>
            <person name="Op den Camp H."/>
            <person name="Overmann J."/>
            <person name="Amann R."/>
            <person name="Jetten M.S.M."/>
            <person name="Mascher T."/>
            <person name="Medema M.H."/>
            <person name="Devos D.P."/>
            <person name="Kaster A.-K."/>
            <person name="Ovreas L."/>
            <person name="Rohde M."/>
            <person name="Galperin M.Y."/>
            <person name="Jogler C."/>
        </authorList>
    </citation>
    <scope>NUCLEOTIDE SEQUENCE [LARGE SCALE GENOMIC DNA]</scope>
    <source>
        <strain evidence="4">Pan97</strain>
    </source>
</reference>
<organism evidence="3 4">
    <name type="scientific">Bremerella volcania</name>
    <dbReference type="NCBI Taxonomy" id="2527984"/>
    <lineage>
        <taxon>Bacteria</taxon>
        <taxon>Pseudomonadati</taxon>
        <taxon>Planctomycetota</taxon>
        <taxon>Planctomycetia</taxon>
        <taxon>Pirellulales</taxon>
        <taxon>Pirellulaceae</taxon>
        <taxon>Bremerella</taxon>
    </lineage>
</organism>
<dbReference type="EMBL" id="CP036289">
    <property type="protein sequence ID" value="QDU74626.1"/>
    <property type="molecule type" value="Genomic_DNA"/>
</dbReference>
<dbReference type="PROSITE" id="PS50914">
    <property type="entry name" value="BON"/>
    <property type="match status" value="1"/>
</dbReference>
<evidence type="ECO:0000256" key="1">
    <source>
        <dbReference type="SAM" id="MobiDB-lite"/>
    </source>
</evidence>
<gene>
    <name evidence="3" type="ORF">Pan97_16380</name>
</gene>
<dbReference type="OrthoDB" id="291621at2"/>
<sequence length="122" mass="13473">MSIGPALELPPDTNAVIQPQCRSAKRRRTKVEGAPPTRPAAITDPVVEAQAERDGMLETQARAELHNSAYHAVRQVSCEVRDCTLTLRGRLPSFHLKQIAQTVVRRVDGIVIIDNQVEVDRA</sequence>
<evidence type="ECO:0000313" key="3">
    <source>
        <dbReference type="EMBL" id="QDU74626.1"/>
    </source>
</evidence>